<dbReference type="Proteomes" id="UP000267049">
    <property type="component" value="Unassembled WGS sequence"/>
</dbReference>
<evidence type="ECO:0000313" key="3">
    <source>
        <dbReference type="Proteomes" id="UP000267049"/>
    </source>
</evidence>
<protein>
    <submittedName>
        <fullName evidence="2">Uncharacterized protein</fullName>
    </submittedName>
</protein>
<keyword evidence="3" id="KW-1185">Reference proteome</keyword>
<accession>A0A3M8ST07</accession>
<reference evidence="2 3" key="1">
    <citation type="submission" date="2018-11" db="EMBL/GenBank/DDBJ databases">
        <title>Lysobacter cryohumiis sp. nov., isolated from soil in the Tianshan Mountains, Xinjiang, China.</title>
        <authorList>
            <person name="Luo Y."/>
            <person name="Sheng H."/>
        </authorList>
    </citation>
    <scope>NUCLEOTIDE SEQUENCE [LARGE SCALE GENOMIC DNA]</scope>
    <source>
        <strain evidence="2 3">ZS60</strain>
    </source>
</reference>
<dbReference type="EMBL" id="RIBS01000003">
    <property type="protein sequence ID" value="RNF84441.1"/>
    <property type="molecule type" value="Genomic_DNA"/>
</dbReference>
<proteinExistence type="predicted"/>
<organism evidence="2 3">
    <name type="scientific">Montanilutibacter psychrotolerans</name>
    <dbReference type="NCBI Taxonomy" id="1327343"/>
    <lineage>
        <taxon>Bacteria</taxon>
        <taxon>Pseudomonadati</taxon>
        <taxon>Pseudomonadota</taxon>
        <taxon>Gammaproteobacteria</taxon>
        <taxon>Lysobacterales</taxon>
        <taxon>Lysobacteraceae</taxon>
        <taxon>Montanilutibacter</taxon>
    </lineage>
</organism>
<dbReference type="RefSeq" id="WP_123087626.1">
    <property type="nucleotide sequence ID" value="NZ_RIBS01000003.1"/>
</dbReference>
<sequence length="62" mass="6682">MKGRHTLKVVVVMALVSAVGIMGLLLVDGALDWLLLVLAALPLVVGLWCWRKESSTAPRSRA</sequence>
<comment type="caution">
    <text evidence="2">The sequence shown here is derived from an EMBL/GenBank/DDBJ whole genome shotgun (WGS) entry which is preliminary data.</text>
</comment>
<evidence type="ECO:0000256" key="1">
    <source>
        <dbReference type="SAM" id="Phobius"/>
    </source>
</evidence>
<feature type="transmembrane region" description="Helical" evidence="1">
    <location>
        <begin position="7"/>
        <end position="27"/>
    </location>
</feature>
<name>A0A3M8ST07_9GAMM</name>
<keyword evidence="1" id="KW-0472">Membrane</keyword>
<evidence type="ECO:0000313" key="2">
    <source>
        <dbReference type="EMBL" id="RNF84441.1"/>
    </source>
</evidence>
<keyword evidence="1" id="KW-0812">Transmembrane</keyword>
<feature type="transmembrane region" description="Helical" evidence="1">
    <location>
        <begin position="33"/>
        <end position="50"/>
    </location>
</feature>
<gene>
    <name evidence="2" type="ORF">EER27_08695</name>
</gene>
<keyword evidence="1" id="KW-1133">Transmembrane helix</keyword>
<dbReference type="AlphaFoldDB" id="A0A3M8ST07"/>